<keyword evidence="8" id="KW-0378">Hydrolase</keyword>
<dbReference type="PROSITE" id="PS00383">
    <property type="entry name" value="TYR_PHOSPHATASE_1"/>
    <property type="match status" value="1"/>
</dbReference>
<dbReference type="PROSITE" id="PS51181">
    <property type="entry name" value="PPASE_TENSIN"/>
    <property type="match status" value="1"/>
</dbReference>
<dbReference type="GO" id="GO:0043005">
    <property type="term" value="C:neuron projection"/>
    <property type="evidence" value="ECO:0007669"/>
    <property type="project" value="UniProtKB-SubCell"/>
</dbReference>
<dbReference type="InterPro" id="IPR029021">
    <property type="entry name" value="Prot-tyrosine_phosphatase-like"/>
</dbReference>
<dbReference type="GO" id="GO:0046856">
    <property type="term" value="P:phosphatidylinositol dephosphorylation"/>
    <property type="evidence" value="ECO:0007669"/>
    <property type="project" value="TreeGrafter"/>
</dbReference>
<evidence type="ECO:0000256" key="7">
    <source>
        <dbReference type="ARBA" id="ARBA00022490"/>
    </source>
</evidence>
<dbReference type="Pfam" id="PF10409">
    <property type="entry name" value="PTEN_C2"/>
    <property type="match status" value="1"/>
</dbReference>
<evidence type="ECO:0000256" key="9">
    <source>
        <dbReference type="ARBA" id="ARBA00022912"/>
    </source>
</evidence>
<dbReference type="GO" id="GO:0005886">
    <property type="term" value="C:plasma membrane"/>
    <property type="evidence" value="ECO:0007669"/>
    <property type="project" value="TreeGrafter"/>
</dbReference>
<evidence type="ECO:0000256" key="3">
    <source>
        <dbReference type="ARBA" id="ARBA00007881"/>
    </source>
</evidence>
<gene>
    <name evidence="26" type="ORF">CHS0354_024582</name>
</gene>
<evidence type="ECO:0000256" key="6">
    <source>
        <dbReference type="ARBA" id="ARBA00013081"/>
    </source>
</evidence>
<dbReference type="InterPro" id="IPR003595">
    <property type="entry name" value="Tyr_Pase_cat"/>
</dbReference>
<dbReference type="GO" id="GO:0051896">
    <property type="term" value="P:regulation of phosphatidylinositol 3-kinase/protein kinase B signal transduction"/>
    <property type="evidence" value="ECO:0007669"/>
    <property type="project" value="TreeGrafter"/>
</dbReference>
<comment type="catalytic activity">
    <reaction evidence="13">
        <text>1,2-dioctanoyl-sn-glycero-3-phospho-(1D-myo-inositol-3,4,5-trisphosphate) + H2O = 1,2-dioctanoyl-sn-glycero-3-phospho-(1D-myo-inositol-4,5-bisphosphate) + phosphate</text>
        <dbReference type="Rhea" id="RHEA:43552"/>
        <dbReference type="ChEBI" id="CHEBI:15377"/>
        <dbReference type="ChEBI" id="CHEBI:43474"/>
        <dbReference type="ChEBI" id="CHEBI:83416"/>
        <dbReference type="ChEBI" id="CHEBI:83419"/>
    </reaction>
    <physiologicalReaction direction="left-to-right" evidence="13">
        <dbReference type="Rhea" id="RHEA:43553"/>
    </physiologicalReaction>
</comment>
<dbReference type="GO" id="GO:0050793">
    <property type="term" value="P:regulation of developmental process"/>
    <property type="evidence" value="ECO:0007669"/>
    <property type="project" value="UniProtKB-ARBA"/>
</dbReference>
<evidence type="ECO:0000313" key="27">
    <source>
        <dbReference type="Proteomes" id="UP001195483"/>
    </source>
</evidence>
<feature type="domain" description="Tyrosine specific protein phosphatases" evidence="23">
    <location>
        <begin position="123"/>
        <end position="174"/>
    </location>
</feature>
<comment type="catalytic activity">
    <reaction evidence="16">
        <text>a 1,2-diacyl-sn-glycero-3-phospho-(1D-myo-inositol-3,4,5-trisphosphate) + H2O = a 1,2-diacyl-sn-glycero-3-phospho-(1D-myo-inositol-4,5-bisphosphate) + phosphate</text>
        <dbReference type="Rhea" id="RHEA:25017"/>
        <dbReference type="ChEBI" id="CHEBI:15377"/>
        <dbReference type="ChEBI" id="CHEBI:43474"/>
        <dbReference type="ChEBI" id="CHEBI:57836"/>
        <dbReference type="ChEBI" id="CHEBI:58456"/>
        <dbReference type="EC" id="3.1.3.67"/>
    </reaction>
    <physiologicalReaction direction="left-to-right" evidence="16">
        <dbReference type="Rhea" id="RHEA:25018"/>
    </physiologicalReaction>
</comment>
<dbReference type="SMART" id="SM01301">
    <property type="entry name" value="PTPlike_phytase"/>
    <property type="match status" value="1"/>
</dbReference>
<evidence type="ECO:0000256" key="16">
    <source>
        <dbReference type="ARBA" id="ARBA00043760"/>
    </source>
</evidence>
<comment type="subcellular location">
    <subcellularLocation>
        <location evidence="1">Cell projection</location>
        <location evidence="1">Neuron projection</location>
    </subcellularLocation>
    <subcellularLocation>
        <location evidence="2">Cytoplasm</location>
    </subcellularLocation>
</comment>
<dbReference type="SMART" id="SM01326">
    <property type="entry name" value="PTEN_C2"/>
    <property type="match status" value="1"/>
</dbReference>
<dbReference type="EC" id="3.1.3.48" evidence="5"/>
<dbReference type="GO" id="GO:0004722">
    <property type="term" value="F:protein serine/threonine phosphatase activity"/>
    <property type="evidence" value="ECO:0007669"/>
    <property type="project" value="UniProtKB-EC"/>
</dbReference>
<dbReference type="InterPro" id="IPR000387">
    <property type="entry name" value="Tyr_Pase_dom"/>
</dbReference>
<evidence type="ECO:0000256" key="5">
    <source>
        <dbReference type="ARBA" id="ARBA00013064"/>
    </source>
</evidence>
<feature type="domain" description="Phosphatase tensin-type" evidence="24">
    <location>
        <begin position="15"/>
        <end position="186"/>
    </location>
</feature>
<evidence type="ECO:0000259" key="23">
    <source>
        <dbReference type="PROSITE" id="PS50056"/>
    </source>
</evidence>
<dbReference type="InterPro" id="IPR014020">
    <property type="entry name" value="Tensin_C2-dom"/>
</dbReference>
<keyword evidence="7" id="KW-0963">Cytoplasm</keyword>
<proteinExistence type="inferred from homology"/>
<comment type="caution">
    <text evidence="26">The sequence shown here is derived from an EMBL/GenBank/DDBJ whole genome shotgun (WGS) entry which is preliminary data.</text>
</comment>
<name>A0AAE0SF89_9BIVA</name>
<sequence>MAKNKLKELVSRNKRRHQEDGFDLDLTYIYPNIIAMGFPAEKLEGVYRNHLDDVIKFLDRKHKDHYRVYNLCSERNYDPSKFHGRVVRFPFDDHNPPQIELIKPFCEDLDKWLSADSRNVGAIHCKAGKGRTGVMICAYMLHRNQFDKVEDALDFYGRTRTRDHKGVTIPSQRRYVHYYGELVKGKKDYQQRPLALTRIKFETIPNLNNKGCCPCFEIYQSKVKLYSSPIYETKKGDKDVVMELENNVMVCGDILIQFFNKQHHRMKKERIFQCWFNTFFVSEKDKVVKPQQNGSGAQHDAREEEEVLTLTFTKSELDKANKDKSHKLYNPNFKVKLYFTYPYVGLRQRSFTDECISDLSASNVKKDMSTTSSFSSLSLRDYPTLNMNSGLPPNPTPNSTNLRAVHRDKPVPPVNYRDGIFHSGSSEQLTDASDNEVEEDLSDTDTDNEWEGCEVSSV</sequence>
<evidence type="ECO:0000256" key="14">
    <source>
        <dbReference type="ARBA" id="ARBA00034338"/>
    </source>
</evidence>
<dbReference type="PANTHER" id="PTHR12305">
    <property type="entry name" value="PHOSPHATASE WITH HOMOLOGY TO TENSIN"/>
    <property type="match status" value="1"/>
</dbReference>
<reference evidence="26" key="2">
    <citation type="journal article" date="2021" name="Genome Biol. Evol.">
        <title>Developing a high-quality reference genome for a parasitic bivalve with doubly uniparental inheritance (Bivalvia: Unionida).</title>
        <authorList>
            <person name="Smith C.H."/>
        </authorList>
    </citation>
    <scope>NUCLEOTIDE SEQUENCE</scope>
    <source>
        <strain evidence="26">CHS0354</strain>
        <tissue evidence="26">Mantle</tissue>
    </source>
</reference>
<dbReference type="SUPFAM" id="SSF49562">
    <property type="entry name" value="C2 domain (Calcium/lipid-binding domain, CaLB)"/>
    <property type="match status" value="1"/>
</dbReference>
<reference evidence="26" key="1">
    <citation type="journal article" date="2021" name="Genome Biol. Evol.">
        <title>A High-Quality Reference Genome for a Parasitic Bivalve with Doubly Uniparental Inheritance (Bivalvia: Unionida).</title>
        <authorList>
            <person name="Smith C.H."/>
        </authorList>
    </citation>
    <scope>NUCLEOTIDE SEQUENCE</scope>
    <source>
        <strain evidence="26">CHS0354</strain>
    </source>
</reference>
<comment type="similarity">
    <text evidence="3">Belongs to the PTEN phosphatase protein family.</text>
</comment>
<protein>
    <recommendedName>
        <fullName evidence="14">Phosphatidylinositol 3,4,5-trisphosphate 3-phosphatase and dual-specificity protein phosphatase PTEN</fullName>
        <ecNumber evidence="6">3.1.3.16</ecNumber>
        <ecNumber evidence="5">3.1.3.48</ecNumber>
        <ecNumber evidence="4">3.1.3.67</ecNumber>
    </recommendedName>
    <alternativeName>
        <fullName evidence="18">Inositol polyphosphate 3-phosphatase</fullName>
    </alternativeName>
</protein>
<feature type="compositionally biased region" description="Acidic residues" evidence="22">
    <location>
        <begin position="433"/>
        <end position="452"/>
    </location>
</feature>
<dbReference type="EC" id="3.1.3.16" evidence="6"/>
<dbReference type="EMBL" id="JAEAOA010001457">
    <property type="protein sequence ID" value="KAK3590844.1"/>
    <property type="molecule type" value="Genomic_DNA"/>
</dbReference>
<comment type="catalytic activity">
    <reaction evidence="17">
        <text>1D-myo-inositol 1,3,4,5,6-pentakisphosphate + H2O = 1D-myo-inositol 1,4,5,6-tetrakisphosphate + phosphate</text>
        <dbReference type="Rhea" id="RHEA:77143"/>
        <dbReference type="ChEBI" id="CHEBI:15377"/>
        <dbReference type="ChEBI" id="CHEBI:43474"/>
        <dbReference type="ChEBI" id="CHEBI:57627"/>
        <dbReference type="ChEBI" id="CHEBI:57733"/>
    </reaction>
    <physiologicalReaction direction="left-to-right" evidence="17">
        <dbReference type="Rhea" id="RHEA:77144"/>
    </physiologicalReaction>
</comment>
<evidence type="ECO:0000259" key="24">
    <source>
        <dbReference type="PROSITE" id="PS51181"/>
    </source>
</evidence>
<feature type="compositionally biased region" description="Polar residues" evidence="22">
    <location>
        <begin position="423"/>
        <end position="432"/>
    </location>
</feature>
<dbReference type="CDD" id="cd14509">
    <property type="entry name" value="PTP_PTEN"/>
    <property type="match status" value="1"/>
</dbReference>
<comment type="catalytic activity">
    <reaction evidence="21">
        <text>O-phospho-L-tyrosyl-[protein] + H2O = L-tyrosyl-[protein] + phosphate</text>
        <dbReference type="Rhea" id="RHEA:10684"/>
        <dbReference type="Rhea" id="RHEA-COMP:10136"/>
        <dbReference type="Rhea" id="RHEA-COMP:20101"/>
        <dbReference type="ChEBI" id="CHEBI:15377"/>
        <dbReference type="ChEBI" id="CHEBI:43474"/>
        <dbReference type="ChEBI" id="CHEBI:46858"/>
        <dbReference type="ChEBI" id="CHEBI:61978"/>
        <dbReference type="EC" id="3.1.3.48"/>
    </reaction>
    <physiologicalReaction direction="left-to-right" evidence="21">
        <dbReference type="Rhea" id="RHEA:10685"/>
    </physiologicalReaction>
</comment>
<dbReference type="InterPro" id="IPR029023">
    <property type="entry name" value="Tensin_phosphatase"/>
</dbReference>
<evidence type="ECO:0000256" key="18">
    <source>
        <dbReference type="ARBA" id="ARBA00044309"/>
    </source>
</evidence>
<evidence type="ECO:0000256" key="12">
    <source>
        <dbReference type="ARBA" id="ARBA00034256"/>
    </source>
</evidence>
<evidence type="ECO:0000256" key="8">
    <source>
        <dbReference type="ARBA" id="ARBA00022801"/>
    </source>
</evidence>
<dbReference type="EC" id="3.1.3.67" evidence="4"/>
<evidence type="ECO:0000313" key="26">
    <source>
        <dbReference type="EMBL" id="KAK3590844.1"/>
    </source>
</evidence>
<dbReference type="InterPro" id="IPR045101">
    <property type="entry name" value="PTP_PTEN"/>
</dbReference>
<evidence type="ECO:0000256" key="2">
    <source>
        <dbReference type="ARBA" id="ARBA00004496"/>
    </source>
</evidence>
<evidence type="ECO:0000256" key="10">
    <source>
        <dbReference type="ARBA" id="ARBA00023098"/>
    </source>
</evidence>
<dbReference type="GO" id="GO:0016314">
    <property type="term" value="F:phosphatidylinositol-3,4,5-trisphosphate 3-phosphatase activity"/>
    <property type="evidence" value="ECO:0007669"/>
    <property type="project" value="UniProtKB-EC"/>
</dbReference>
<dbReference type="GO" id="GO:0005634">
    <property type="term" value="C:nucleus"/>
    <property type="evidence" value="ECO:0007669"/>
    <property type="project" value="TreeGrafter"/>
</dbReference>
<organism evidence="26 27">
    <name type="scientific">Potamilus streckersoni</name>
    <dbReference type="NCBI Taxonomy" id="2493646"/>
    <lineage>
        <taxon>Eukaryota</taxon>
        <taxon>Metazoa</taxon>
        <taxon>Spiralia</taxon>
        <taxon>Lophotrochozoa</taxon>
        <taxon>Mollusca</taxon>
        <taxon>Bivalvia</taxon>
        <taxon>Autobranchia</taxon>
        <taxon>Heteroconchia</taxon>
        <taxon>Palaeoheterodonta</taxon>
        <taxon>Unionida</taxon>
        <taxon>Unionoidea</taxon>
        <taxon>Unionidae</taxon>
        <taxon>Ambleminae</taxon>
        <taxon>Lampsilini</taxon>
        <taxon>Potamilus</taxon>
    </lineage>
</organism>
<evidence type="ECO:0000256" key="13">
    <source>
        <dbReference type="ARBA" id="ARBA00034268"/>
    </source>
</evidence>
<dbReference type="GO" id="GO:0043491">
    <property type="term" value="P:phosphatidylinositol 3-kinase/protein kinase B signal transduction"/>
    <property type="evidence" value="ECO:0007669"/>
    <property type="project" value="TreeGrafter"/>
</dbReference>
<evidence type="ECO:0000256" key="11">
    <source>
        <dbReference type="ARBA" id="ARBA00023273"/>
    </source>
</evidence>
<dbReference type="SUPFAM" id="SSF52799">
    <property type="entry name" value="(Phosphotyrosine protein) phosphatases II"/>
    <property type="match status" value="1"/>
</dbReference>
<comment type="catalytic activity">
    <reaction evidence="19">
        <text>O-phospho-L-seryl-[protein] + H2O = L-seryl-[protein] + phosphate</text>
        <dbReference type="Rhea" id="RHEA:20629"/>
        <dbReference type="Rhea" id="RHEA-COMP:9863"/>
        <dbReference type="Rhea" id="RHEA-COMP:11604"/>
        <dbReference type="ChEBI" id="CHEBI:15377"/>
        <dbReference type="ChEBI" id="CHEBI:29999"/>
        <dbReference type="ChEBI" id="CHEBI:43474"/>
        <dbReference type="ChEBI" id="CHEBI:83421"/>
        <dbReference type="EC" id="3.1.3.16"/>
    </reaction>
    <physiologicalReaction direction="left-to-right" evidence="19">
        <dbReference type="Rhea" id="RHEA:20630"/>
    </physiologicalReaction>
</comment>
<evidence type="ECO:0000256" key="22">
    <source>
        <dbReference type="SAM" id="MobiDB-lite"/>
    </source>
</evidence>
<dbReference type="AlphaFoldDB" id="A0AAE0SF89"/>
<dbReference type="FunFam" id="3.90.190.10:FF:000029">
    <property type="entry name" value="Phosphatidylinositol 3,4,5-trisphosphate 3-phosphatase and dual-specificity protein phosphatase PTEN"/>
    <property type="match status" value="1"/>
</dbReference>
<dbReference type="PROSITE" id="PS51182">
    <property type="entry name" value="C2_TENSIN"/>
    <property type="match status" value="1"/>
</dbReference>
<evidence type="ECO:0000256" key="4">
    <source>
        <dbReference type="ARBA" id="ARBA00013015"/>
    </source>
</evidence>
<dbReference type="Gene3D" id="2.60.40.1110">
    <property type="match status" value="1"/>
</dbReference>
<keyword evidence="9" id="KW-0904">Protein phosphatase</keyword>
<dbReference type="GO" id="GO:0008285">
    <property type="term" value="P:negative regulation of cell population proliferation"/>
    <property type="evidence" value="ECO:0007669"/>
    <property type="project" value="TreeGrafter"/>
</dbReference>
<evidence type="ECO:0000256" key="15">
    <source>
        <dbReference type="ARBA" id="ARBA00043734"/>
    </source>
</evidence>
<comment type="catalytic activity">
    <reaction evidence="12">
        <text>1,2-dihexadecanoyl-sn-glycero-3-phospho-(1D-myo-inositol-3,4,5-trisphosphate) + H2O = 1,2-dihexadecanoyl-sn-glycero-3-phospho-(1D-myo-inositol-4,5-bisphosphate) + phosphate</text>
        <dbReference type="Rhea" id="RHEA:43560"/>
        <dbReference type="ChEBI" id="CHEBI:15377"/>
        <dbReference type="ChEBI" id="CHEBI:43474"/>
        <dbReference type="ChEBI" id="CHEBI:83420"/>
        <dbReference type="ChEBI" id="CHEBI:83423"/>
    </reaction>
    <physiologicalReaction direction="left-to-right" evidence="12">
        <dbReference type="Rhea" id="RHEA:43561"/>
    </physiologicalReaction>
</comment>
<dbReference type="InterPro" id="IPR051281">
    <property type="entry name" value="Dual-spec_lipid-protein_phosph"/>
</dbReference>
<dbReference type="InterPro" id="IPR035892">
    <property type="entry name" value="C2_domain_sf"/>
</dbReference>
<feature type="domain" description="C2 tensin-type" evidence="25">
    <location>
        <begin position="191"/>
        <end position="342"/>
    </location>
</feature>
<keyword evidence="10" id="KW-0443">Lipid metabolism</keyword>
<evidence type="ECO:0000256" key="21">
    <source>
        <dbReference type="ARBA" id="ARBA00051341"/>
    </source>
</evidence>
<dbReference type="Gene3D" id="3.90.190.10">
    <property type="entry name" value="Protein tyrosine phosphatase superfamily"/>
    <property type="match status" value="1"/>
</dbReference>
<feature type="region of interest" description="Disordered" evidence="22">
    <location>
        <begin position="416"/>
        <end position="458"/>
    </location>
</feature>
<dbReference type="GO" id="GO:0004725">
    <property type="term" value="F:protein tyrosine phosphatase activity"/>
    <property type="evidence" value="ECO:0007669"/>
    <property type="project" value="UniProtKB-EC"/>
</dbReference>
<dbReference type="SMART" id="SM00404">
    <property type="entry name" value="PTPc_motif"/>
    <property type="match status" value="1"/>
</dbReference>
<comment type="catalytic activity">
    <reaction evidence="20">
        <text>O-phospho-L-threonyl-[protein] + H2O = L-threonyl-[protein] + phosphate</text>
        <dbReference type="Rhea" id="RHEA:47004"/>
        <dbReference type="Rhea" id="RHEA-COMP:11060"/>
        <dbReference type="Rhea" id="RHEA-COMP:11605"/>
        <dbReference type="ChEBI" id="CHEBI:15377"/>
        <dbReference type="ChEBI" id="CHEBI:30013"/>
        <dbReference type="ChEBI" id="CHEBI:43474"/>
        <dbReference type="ChEBI" id="CHEBI:61977"/>
        <dbReference type="EC" id="3.1.3.16"/>
    </reaction>
    <physiologicalReaction direction="left-to-right" evidence="20">
        <dbReference type="Rhea" id="RHEA:47005"/>
    </physiologicalReaction>
</comment>
<evidence type="ECO:0000256" key="1">
    <source>
        <dbReference type="ARBA" id="ARBA00004487"/>
    </source>
</evidence>
<dbReference type="Pfam" id="PF22785">
    <property type="entry name" value="Tc-R-P"/>
    <property type="match status" value="1"/>
</dbReference>
<dbReference type="GO" id="GO:0048870">
    <property type="term" value="P:cell motility"/>
    <property type="evidence" value="ECO:0007669"/>
    <property type="project" value="TreeGrafter"/>
</dbReference>
<dbReference type="GO" id="GO:0005829">
    <property type="term" value="C:cytosol"/>
    <property type="evidence" value="ECO:0007669"/>
    <property type="project" value="TreeGrafter"/>
</dbReference>
<keyword evidence="11" id="KW-0966">Cell projection</keyword>
<dbReference type="PANTHER" id="PTHR12305:SF81">
    <property type="entry name" value="PHOSPHATIDYLINOSITOL 3,4,5-TRISPHOSPHATE 3-PHOSPHATASE AND DUAL-SPECIFICITY PROTEIN PHOSPHATASE PTEN"/>
    <property type="match status" value="1"/>
</dbReference>
<dbReference type="Proteomes" id="UP001195483">
    <property type="component" value="Unassembled WGS sequence"/>
</dbReference>
<keyword evidence="27" id="KW-1185">Reference proteome</keyword>
<evidence type="ECO:0000259" key="25">
    <source>
        <dbReference type="PROSITE" id="PS51182"/>
    </source>
</evidence>
<dbReference type="PROSITE" id="PS50056">
    <property type="entry name" value="TYR_PHOSPHATASE_2"/>
    <property type="match status" value="1"/>
</dbReference>
<comment type="catalytic activity">
    <reaction evidence="15">
        <text>1D-myo-inositol 1,3,4,5-tetrakisphosphate + H2O = 1D-myo-inositol 1,4,5-trisphosphate + phosphate</text>
        <dbReference type="Rhea" id="RHEA:77155"/>
        <dbReference type="ChEBI" id="CHEBI:15377"/>
        <dbReference type="ChEBI" id="CHEBI:43474"/>
        <dbReference type="ChEBI" id="CHEBI:57895"/>
        <dbReference type="ChEBI" id="CHEBI:203600"/>
    </reaction>
    <physiologicalReaction direction="left-to-right" evidence="15">
        <dbReference type="Rhea" id="RHEA:77156"/>
    </physiologicalReaction>
</comment>
<evidence type="ECO:0000256" key="17">
    <source>
        <dbReference type="ARBA" id="ARBA00043762"/>
    </source>
</evidence>
<evidence type="ECO:0000256" key="20">
    <source>
        <dbReference type="ARBA" id="ARBA00048832"/>
    </source>
</evidence>
<dbReference type="InterPro" id="IPR016130">
    <property type="entry name" value="Tyr_Pase_AS"/>
</dbReference>
<accession>A0AAE0SF89</accession>
<reference evidence="26" key="3">
    <citation type="submission" date="2023-05" db="EMBL/GenBank/DDBJ databases">
        <authorList>
            <person name="Smith C.H."/>
        </authorList>
    </citation>
    <scope>NUCLEOTIDE SEQUENCE</scope>
    <source>
        <strain evidence="26">CHS0354</strain>
        <tissue evidence="26">Mantle</tissue>
    </source>
</reference>
<evidence type="ECO:0000256" key="19">
    <source>
        <dbReference type="ARBA" id="ARBA00047986"/>
    </source>
</evidence>